<dbReference type="AlphaFoldDB" id="A0A0H4IZI4"/>
<sequence length="236" mass="27066">MNIPLYVQVKQRITEELVSGKWRAGDMIPSEIELANDFKVSQGTVRKAIDALSNEKILVRRQGKGTYVTTHDEEQIQLRFLRLTSTKGHKEKLESELFSFKKIRSSSYVAKQLNLAPGSPVFQIKRLLTFDKKPLILDEIYISSSAFKGLNEEMINQKKGSLYRLYESRYGVQMLKANEKIKAVAAGSEVSKLLSIPKKTPLLSIERLSYTYGEKPVEWRLGLCLTENYHYQTELE</sequence>
<dbReference type="InterPro" id="IPR011663">
    <property type="entry name" value="UTRA"/>
</dbReference>
<organism evidence="5 6">
    <name type="scientific">Methylophilales bacterium MBRS-H7</name>
    <dbReference type="NCBI Taxonomy" id="1623450"/>
    <lineage>
        <taxon>Bacteria</taxon>
        <taxon>Pseudomonadati</taxon>
        <taxon>Pseudomonadota</taxon>
        <taxon>Betaproteobacteria</taxon>
        <taxon>Nitrosomonadales</taxon>
        <taxon>OM43 clade</taxon>
    </lineage>
</organism>
<dbReference type="GO" id="GO:0003677">
    <property type="term" value="F:DNA binding"/>
    <property type="evidence" value="ECO:0007669"/>
    <property type="project" value="UniProtKB-KW"/>
</dbReference>
<dbReference type="PATRIC" id="fig|1623450.3.peg.46"/>
<gene>
    <name evidence="5" type="ORF">VI33_00225</name>
</gene>
<dbReference type="Proteomes" id="UP000066549">
    <property type="component" value="Chromosome"/>
</dbReference>
<feature type="domain" description="HTH gntR-type" evidence="4">
    <location>
        <begin position="3"/>
        <end position="71"/>
    </location>
</feature>
<keyword evidence="1" id="KW-0805">Transcription regulation</keyword>
<evidence type="ECO:0000313" key="5">
    <source>
        <dbReference type="EMBL" id="AKO65240.1"/>
    </source>
</evidence>
<keyword evidence="3" id="KW-0804">Transcription</keyword>
<dbReference type="InterPro" id="IPR050679">
    <property type="entry name" value="Bact_HTH_transcr_reg"/>
</dbReference>
<dbReference type="OrthoDB" id="2530535at2"/>
<dbReference type="Pfam" id="PF07702">
    <property type="entry name" value="UTRA"/>
    <property type="match status" value="1"/>
</dbReference>
<dbReference type="PANTHER" id="PTHR44846:SF1">
    <property type="entry name" value="MANNOSYL-D-GLYCERATE TRANSPORT_METABOLISM SYSTEM REPRESSOR MNGR-RELATED"/>
    <property type="match status" value="1"/>
</dbReference>
<evidence type="ECO:0000256" key="2">
    <source>
        <dbReference type="ARBA" id="ARBA00023125"/>
    </source>
</evidence>
<dbReference type="PRINTS" id="PR00035">
    <property type="entry name" value="HTHGNTR"/>
</dbReference>
<dbReference type="PANTHER" id="PTHR44846">
    <property type="entry name" value="MANNOSYL-D-GLYCERATE TRANSPORT/METABOLISM SYSTEM REPRESSOR MNGR-RELATED"/>
    <property type="match status" value="1"/>
</dbReference>
<dbReference type="InterPro" id="IPR036390">
    <property type="entry name" value="WH_DNA-bd_sf"/>
</dbReference>
<dbReference type="InterPro" id="IPR028978">
    <property type="entry name" value="Chorismate_lyase_/UTRA_dom_sf"/>
</dbReference>
<dbReference type="GO" id="GO:0045892">
    <property type="term" value="P:negative regulation of DNA-templated transcription"/>
    <property type="evidence" value="ECO:0007669"/>
    <property type="project" value="TreeGrafter"/>
</dbReference>
<reference evidence="5 6" key="1">
    <citation type="submission" date="2015-03" db="EMBL/GenBank/DDBJ databases">
        <title>Comparative analysis of the OM43 clade including a novel species from Red Sea uncovers genomic and metabolic diversity among marine methylotrophs.</title>
        <authorList>
            <person name="Jimenez-Infante F."/>
            <person name="Ngugi D.K."/>
            <person name="Vinu M."/>
            <person name="Alam I."/>
            <person name="Kamau A."/>
            <person name="Blom J."/>
            <person name="Bajic V.B."/>
            <person name="Stingl U."/>
        </authorList>
    </citation>
    <scope>NUCLEOTIDE SEQUENCE [LARGE SCALE GENOMIC DNA]</scope>
    <source>
        <strain evidence="5 6">MBRSH7</strain>
    </source>
</reference>
<dbReference type="Pfam" id="PF00392">
    <property type="entry name" value="GntR"/>
    <property type="match status" value="1"/>
</dbReference>
<dbReference type="EMBL" id="CP011002">
    <property type="protein sequence ID" value="AKO65240.1"/>
    <property type="molecule type" value="Genomic_DNA"/>
</dbReference>
<evidence type="ECO:0000259" key="4">
    <source>
        <dbReference type="PROSITE" id="PS50949"/>
    </source>
</evidence>
<evidence type="ECO:0000313" key="6">
    <source>
        <dbReference type="Proteomes" id="UP000066549"/>
    </source>
</evidence>
<dbReference type="InterPro" id="IPR036388">
    <property type="entry name" value="WH-like_DNA-bd_sf"/>
</dbReference>
<dbReference type="PROSITE" id="PS50949">
    <property type="entry name" value="HTH_GNTR"/>
    <property type="match status" value="1"/>
</dbReference>
<dbReference type="InterPro" id="IPR000524">
    <property type="entry name" value="Tscrpt_reg_HTH_GntR"/>
</dbReference>
<protein>
    <submittedName>
        <fullName evidence="5">GntR family transcriptional regulator</fullName>
    </submittedName>
</protein>
<dbReference type="GO" id="GO:0003700">
    <property type="term" value="F:DNA-binding transcription factor activity"/>
    <property type="evidence" value="ECO:0007669"/>
    <property type="project" value="InterPro"/>
</dbReference>
<dbReference type="Gene3D" id="3.40.1410.10">
    <property type="entry name" value="Chorismate lyase-like"/>
    <property type="match status" value="1"/>
</dbReference>
<dbReference type="Gene3D" id="1.10.10.10">
    <property type="entry name" value="Winged helix-like DNA-binding domain superfamily/Winged helix DNA-binding domain"/>
    <property type="match status" value="1"/>
</dbReference>
<dbReference type="SMART" id="SM00866">
    <property type="entry name" value="UTRA"/>
    <property type="match status" value="1"/>
</dbReference>
<dbReference type="SUPFAM" id="SSF64288">
    <property type="entry name" value="Chorismate lyase-like"/>
    <property type="match status" value="1"/>
</dbReference>
<accession>A0A0H4IZI4</accession>
<evidence type="ECO:0000256" key="3">
    <source>
        <dbReference type="ARBA" id="ARBA00023163"/>
    </source>
</evidence>
<proteinExistence type="predicted"/>
<keyword evidence="2" id="KW-0238">DNA-binding</keyword>
<keyword evidence="6" id="KW-1185">Reference proteome</keyword>
<dbReference type="CDD" id="cd07377">
    <property type="entry name" value="WHTH_GntR"/>
    <property type="match status" value="1"/>
</dbReference>
<name>A0A0H4IZI4_9PROT</name>
<dbReference type="SMART" id="SM00345">
    <property type="entry name" value="HTH_GNTR"/>
    <property type="match status" value="1"/>
</dbReference>
<evidence type="ECO:0000256" key="1">
    <source>
        <dbReference type="ARBA" id="ARBA00023015"/>
    </source>
</evidence>
<dbReference type="SUPFAM" id="SSF46785">
    <property type="entry name" value="Winged helix' DNA-binding domain"/>
    <property type="match status" value="1"/>
</dbReference>